<dbReference type="RefSeq" id="WP_004067354.1">
    <property type="nucleotide sequence ID" value="NC_022084.1"/>
</dbReference>
<protein>
    <submittedName>
        <fullName evidence="2">Uncharacterized protein</fullName>
    </submittedName>
</protein>
<feature type="transmembrane region" description="Helical" evidence="1">
    <location>
        <begin position="12"/>
        <end position="30"/>
    </location>
</feature>
<gene>
    <name evidence="2" type="ORF">OCC_01569</name>
</gene>
<keyword evidence="1" id="KW-0472">Membrane</keyword>
<dbReference type="AlphaFoldDB" id="H3ZLN9"/>
<dbReference type="OrthoDB" id="85696at2157"/>
<dbReference type="Proteomes" id="UP000015502">
    <property type="component" value="Chromosome"/>
</dbReference>
<keyword evidence="1" id="KW-1133">Transmembrane helix</keyword>
<reference evidence="2 3" key="1">
    <citation type="journal article" date="2012" name="J. Bacteriol.">
        <title>Genome sequence of the model hyperthermophilic archaeon Thermococcus litoralis NS-C.</title>
        <authorList>
            <person name="Gardner A.F."/>
            <person name="Kumar S."/>
            <person name="Perler F.B."/>
        </authorList>
    </citation>
    <scope>NUCLEOTIDE SEQUENCE [LARGE SCALE GENOMIC DNA]</scope>
    <source>
        <strain evidence="3">ATCC 51850 / DSM 5473 / JCM 8560 / NS-C</strain>
    </source>
</reference>
<accession>H3ZLN9</accession>
<dbReference type="GeneID" id="16549325"/>
<dbReference type="STRING" id="523849.OCC_01569"/>
<evidence type="ECO:0000256" key="1">
    <source>
        <dbReference type="SAM" id="Phobius"/>
    </source>
</evidence>
<organism evidence="2 3">
    <name type="scientific">Thermococcus litoralis (strain ATCC 51850 / DSM 5473 / JCM 8560 / NS-C)</name>
    <dbReference type="NCBI Taxonomy" id="523849"/>
    <lineage>
        <taxon>Archaea</taxon>
        <taxon>Methanobacteriati</taxon>
        <taxon>Methanobacteriota</taxon>
        <taxon>Thermococci</taxon>
        <taxon>Thermococcales</taxon>
        <taxon>Thermococcaceae</taxon>
        <taxon>Thermococcus</taxon>
    </lineage>
</organism>
<sequence>MRRRGFVFTLDALLSLILVVVFVSGMVAIIDNTNVYTTSLREGSKYKAEDVLTTLRNVPLKELVPPEILENWSNSGVLDEPLVTPDMSPLDIIATYWATRDLFPEKNLTHKAELILGYLLNKTLEGYYYELLINNYTSSYLRKVGGDYSKAFEVSPATLTLSGYKYNQTPRGYMARAYLTRATVEREELYGWFRVLAGADDGYNVLNITRVISLPMDATPISADGKFVSRREERIDVYINNSWISRSYGQVNLNNLEDYLGKGDNIISLVFSRGSDEIGSASGTTLYIKYNSSSFSVEDPGMVKVYDVTSDRTGIMYLFETFVPGNITSINMKFEIYNIGKVRLYYGFGGDLTLLYEKDGNTNGNATIEFTDSEIKSALSNIGVTYENLSKMVFDFVVGFDAYYDDGNWYYEGDDYNDGANRERRIYGYPDSYVKIDYIPKILTTQYSIPLSVYFPYGDPRVTYDGSGLQVRYSLPENTTAWYADFWVGYRFVGYSTYQELWENDQMFYRGPLGRYAIRVAYTRLYDWMMVPGQENTFEIRMTGGSSYVRDGETRGIIKYFIQGYAGYGDVFPYLLQGYSTYRGYNLTYYYNGSSRIVEKNILVGDPPYRSISIDDLNPDTERGYAVDDAILRLFDKLNYREDSNPGEWRETPFDGSQSNPIDVDLSEEVKISFVDMGEIPGLFEPVQITLRVWRED</sequence>
<dbReference type="KEGG" id="tlt:OCC_01569"/>
<dbReference type="PaxDb" id="523849-OCC_01569"/>
<keyword evidence="3" id="KW-1185">Reference proteome</keyword>
<evidence type="ECO:0000313" key="3">
    <source>
        <dbReference type="Proteomes" id="UP000015502"/>
    </source>
</evidence>
<proteinExistence type="predicted"/>
<name>H3ZLN9_THELN</name>
<evidence type="ECO:0000313" key="2">
    <source>
        <dbReference type="EMBL" id="EHR79177.1"/>
    </source>
</evidence>
<dbReference type="HOGENOM" id="CLU_382952_0_0_2"/>
<keyword evidence="1" id="KW-0812">Transmembrane</keyword>
<dbReference type="EMBL" id="CP006670">
    <property type="protein sequence ID" value="EHR79177.1"/>
    <property type="molecule type" value="Genomic_DNA"/>
</dbReference>